<name>A0A812DCY9_ACAPH</name>
<dbReference type="OrthoDB" id="199913at2759"/>
<evidence type="ECO:0000256" key="2">
    <source>
        <dbReference type="ARBA" id="ARBA00010701"/>
    </source>
</evidence>
<proteinExistence type="inferred from homology"/>
<evidence type="ECO:0000256" key="4">
    <source>
        <dbReference type="RuleBase" id="RU004262"/>
    </source>
</evidence>
<dbReference type="InterPro" id="IPR000734">
    <property type="entry name" value="TAG_lipase"/>
</dbReference>
<evidence type="ECO:0000313" key="6">
    <source>
        <dbReference type="EMBL" id="CAE1295741.1"/>
    </source>
</evidence>
<dbReference type="AlphaFoldDB" id="A0A812DCY9"/>
<dbReference type="InterPro" id="IPR029058">
    <property type="entry name" value="AB_hydrolase_fold"/>
</dbReference>
<comment type="similarity">
    <text evidence="2 4">Belongs to the AB hydrolase superfamily. Lipase family.</text>
</comment>
<feature type="domain" description="Lipase" evidence="5">
    <location>
        <begin position="1"/>
        <end position="117"/>
    </location>
</feature>
<dbReference type="Pfam" id="PF00151">
    <property type="entry name" value="Lipase"/>
    <property type="match status" value="1"/>
</dbReference>
<dbReference type="GO" id="GO:0016298">
    <property type="term" value="F:lipase activity"/>
    <property type="evidence" value="ECO:0007669"/>
    <property type="project" value="InterPro"/>
</dbReference>
<dbReference type="PRINTS" id="PR00821">
    <property type="entry name" value="TAGLIPASE"/>
</dbReference>
<dbReference type="Gene3D" id="3.40.50.1820">
    <property type="entry name" value="alpha/beta hydrolase"/>
    <property type="match status" value="2"/>
</dbReference>
<sequence>MVKEIMKREVANIFVVDWNTGGKGILYHQAVANARLVGAVVASIIKTLQGDFHASMNTFHLIGHSLGAHIAGYVGQAVSGLGRISGLDPAGPGFEGTDDQVKLDCSDAQFVDIIHTDPGCPNALYSHAVNLLQGNIRELVSGVLCDHWRAVDIYLSSINECNFYACRTASVHSAIWGHCNTKVSKEFVMGYDAQVTPPGIYYAKTSRKRPFC</sequence>
<evidence type="ECO:0000256" key="1">
    <source>
        <dbReference type="ARBA" id="ARBA00004613"/>
    </source>
</evidence>
<evidence type="ECO:0000259" key="5">
    <source>
        <dbReference type="Pfam" id="PF00151"/>
    </source>
</evidence>
<dbReference type="PANTHER" id="PTHR11610">
    <property type="entry name" value="LIPASE"/>
    <property type="match status" value="1"/>
</dbReference>
<gene>
    <name evidence="6" type="ORF">SPHA_51065</name>
</gene>
<dbReference type="SUPFAM" id="SSF53474">
    <property type="entry name" value="alpha/beta-Hydrolases"/>
    <property type="match status" value="1"/>
</dbReference>
<comment type="caution">
    <text evidence="6">The sequence shown here is derived from an EMBL/GenBank/DDBJ whole genome shotgun (WGS) entry which is preliminary data.</text>
</comment>
<dbReference type="GO" id="GO:0016042">
    <property type="term" value="P:lipid catabolic process"/>
    <property type="evidence" value="ECO:0007669"/>
    <property type="project" value="TreeGrafter"/>
</dbReference>
<dbReference type="GO" id="GO:0005615">
    <property type="term" value="C:extracellular space"/>
    <property type="evidence" value="ECO:0007669"/>
    <property type="project" value="TreeGrafter"/>
</dbReference>
<accession>A0A812DCY9</accession>
<keyword evidence="3" id="KW-0964">Secreted</keyword>
<keyword evidence="7" id="KW-1185">Reference proteome</keyword>
<evidence type="ECO:0000256" key="3">
    <source>
        <dbReference type="ARBA" id="ARBA00022525"/>
    </source>
</evidence>
<organism evidence="6 7">
    <name type="scientific">Acanthosepion pharaonis</name>
    <name type="common">Pharaoh cuttlefish</name>
    <name type="synonym">Sepia pharaonis</name>
    <dbReference type="NCBI Taxonomy" id="158019"/>
    <lineage>
        <taxon>Eukaryota</taxon>
        <taxon>Metazoa</taxon>
        <taxon>Spiralia</taxon>
        <taxon>Lophotrochozoa</taxon>
        <taxon>Mollusca</taxon>
        <taxon>Cephalopoda</taxon>
        <taxon>Coleoidea</taxon>
        <taxon>Decapodiformes</taxon>
        <taxon>Sepiida</taxon>
        <taxon>Sepiina</taxon>
        <taxon>Sepiidae</taxon>
        <taxon>Acanthosepion</taxon>
    </lineage>
</organism>
<reference evidence="6" key="1">
    <citation type="submission" date="2021-01" db="EMBL/GenBank/DDBJ databases">
        <authorList>
            <person name="Li R."/>
            <person name="Bekaert M."/>
        </authorList>
    </citation>
    <scope>NUCLEOTIDE SEQUENCE</scope>
    <source>
        <strain evidence="6">Farmed</strain>
    </source>
</reference>
<evidence type="ECO:0000313" key="7">
    <source>
        <dbReference type="Proteomes" id="UP000597762"/>
    </source>
</evidence>
<dbReference type="InterPro" id="IPR013818">
    <property type="entry name" value="Lipase"/>
</dbReference>
<protein>
    <recommendedName>
        <fullName evidence="5">Lipase domain-containing protein</fullName>
    </recommendedName>
</protein>
<dbReference type="EMBL" id="CAHIKZ030003065">
    <property type="protein sequence ID" value="CAE1295741.1"/>
    <property type="molecule type" value="Genomic_DNA"/>
</dbReference>
<dbReference type="Proteomes" id="UP000597762">
    <property type="component" value="Unassembled WGS sequence"/>
</dbReference>
<comment type="subcellular location">
    <subcellularLocation>
        <location evidence="1">Secreted</location>
    </subcellularLocation>
</comment>